<gene>
    <name evidence="3" type="ORF">H5J25_20120</name>
</gene>
<dbReference type="RefSeq" id="WP_202096667.1">
    <property type="nucleotide sequence ID" value="NZ_CP061037.1"/>
</dbReference>
<feature type="region of interest" description="Disordered" evidence="1">
    <location>
        <begin position="347"/>
        <end position="478"/>
    </location>
</feature>
<dbReference type="Proteomes" id="UP000595894">
    <property type="component" value="Plasmid punnamed2"/>
</dbReference>
<evidence type="ECO:0000313" key="3">
    <source>
        <dbReference type="EMBL" id="QQV79397.1"/>
    </source>
</evidence>
<accession>A0A974NYU2</accession>
<dbReference type="AlphaFoldDB" id="A0A974NYU2"/>
<dbReference type="Pfam" id="PF03432">
    <property type="entry name" value="Relaxase"/>
    <property type="match status" value="1"/>
</dbReference>
<reference evidence="4" key="1">
    <citation type="submission" date="2020-09" db="EMBL/GenBank/DDBJ databases">
        <title>Sphingomonas sp., a new species isolated from pork steak.</title>
        <authorList>
            <person name="Heidler von Heilborn D."/>
        </authorList>
    </citation>
    <scope>NUCLEOTIDE SEQUENCE [LARGE SCALE GENOMIC DNA]</scope>
    <source>
        <plasmid evidence="4">punnamed2</plasmid>
    </source>
</reference>
<dbReference type="EMBL" id="CP061037">
    <property type="protein sequence ID" value="QQV79397.1"/>
    <property type="molecule type" value="Genomic_DNA"/>
</dbReference>
<sequence length="478" mass="52556">MSFHLSSGTLDSMAGVFSPAKKDRLGAGGGKSGALKSGGAMLALAVASMFPKAAKTSGAYRASAKTKQAFGGSHQAAVSRRAIATMERTARRVPEVMVRVTGRQHGAGHVLANFAYISRLGHGLEKELELHTSEGDVINDGREMQELAREWHEYEMGDDARRKGATSLSMILSMPAGTDPERVQAAALNFARDEFANRCWVAALHIDRDHPHVHLTIARRDHDGRRFHPSREDLFRYRQRFAEKLRDRGVEANATPAKARGLDPTREHIAAQKVREKGQVPRLDRTREARADRYRSAGRIDPVGSVLAEQRAVVRAAYEQSILELSTSPSLVNKTIALSLQRFVDAMPEPEPNSTRTASRVEKQHATGSRDRAPLERGEAVDQSDVLATAMTRLSDATARSRGAFDPSRTRGTAVDADGDQALAVDGNRRSHRATAEVPPQTVSEPPHKVAALLHEVEERDRARRDRDRSHDRSGPRR</sequence>
<protein>
    <submittedName>
        <fullName evidence="3">Relaxase/mobilization nuclease domain-containing protein</fullName>
    </submittedName>
</protein>
<name>A0A974NYU2_9SPHN</name>
<feature type="compositionally biased region" description="Basic and acidic residues" evidence="1">
    <location>
        <begin position="359"/>
        <end position="380"/>
    </location>
</feature>
<feature type="domain" description="MobA/VirD2-like nuclease" evidence="2">
    <location>
        <begin position="143"/>
        <end position="248"/>
    </location>
</feature>
<feature type="compositionally biased region" description="Basic and acidic residues" evidence="1">
    <location>
        <begin position="455"/>
        <end position="478"/>
    </location>
</feature>
<dbReference type="InterPro" id="IPR005094">
    <property type="entry name" value="Endonuclease_MobA/VirD2"/>
</dbReference>
<keyword evidence="3" id="KW-0614">Plasmid</keyword>
<dbReference type="KEGG" id="sari:H5J25_20120"/>
<evidence type="ECO:0000259" key="2">
    <source>
        <dbReference type="Pfam" id="PF03432"/>
    </source>
</evidence>
<organism evidence="3 4">
    <name type="scientific">Sphingomonas aliaeris</name>
    <dbReference type="NCBI Taxonomy" id="2759526"/>
    <lineage>
        <taxon>Bacteria</taxon>
        <taxon>Pseudomonadati</taxon>
        <taxon>Pseudomonadota</taxon>
        <taxon>Alphaproteobacteria</taxon>
        <taxon>Sphingomonadales</taxon>
        <taxon>Sphingomonadaceae</taxon>
        <taxon>Sphingomonas</taxon>
    </lineage>
</organism>
<evidence type="ECO:0000313" key="4">
    <source>
        <dbReference type="Proteomes" id="UP000595894"/>
    </source>
</evidence>
<keyword evidence="4" id="KW-1185">Reference proteome</keyword>
<proteinExistence type="predicted"/>
<evidence type="ECO:0000256" key="1">
    <source>
        <dbReference type="SAM" id="MobiDB-lite"/>
    </source>
</evidence>
<dbReference type="Gene3D" id="3.30.930.30">
    <property type="match status" value="1"/>
</dbReference>
<geneLocation type="plasmid" evidence="3 4">
    <name>punnamed2</name>
</geneLocation>